<feature type="chain" id="PRO_5025667719" description="Ig-like domain-containing protein" evidence="3">
    <location>
        <begin position="20"/>
        <end position="432"/>
    </location>
</feature>
<dbReference type="FunCoup" id="A0A667Z155">
    <property type="interactions" value="1060"/>
</dbReference>
<feature type="region of interest" description="Disordered" evidence="1">
    <location>
        <begin position="400"/>
        <end position="432"/>
    </location>
</feature>
<feature type="transmembrane region" description="Helical" evidence="2">
    <location>
        <begin position="315"/>
        <end position="341"/>
    </location>
</feature>
<evidence type="ECO:0000256" key="1">
    <source>
        <dbReference type="SAM" id="MobiDB-lite"/>
    </source>
</evidence>
<feature type="domain" description="Ig-like" evidence="4">
    <location>
        <begin position="23"/>
        <end position="117"/>
    </location>
</feature>
<dbReference type="GeneID" id="115365867"/>
<evidence type="ECO:0000313" key="6">
    <source>
        <dbReference type="Proteomes" id="UP000472263"/>
    </source>
</evidence>
<feature type="domain" description="Ig-like" evidence="4">
    <location>
        <begin position="122"/>
        <end position="215"/>
    </location>
</feature>
<accession>A0A667Z155</accession>
<sequence length="432" mass="46890">MKGVTTAALLHLCFHVTVAVSGERSATFTVAPGELVQLPCSTDGGVTPSFTRWTKNGRELISRNHTAGDPSASPGARLTVLANGSLNIQEVAAGDEGTYTCNATLQNNTIQSSVQLQVLIAPERHPECQWQPAEDPSHVWFNCSWFGAYPTPTLTWGENHHGQGTTLISHLYATNVTDYLEVKMNRSQLFDGQTMKCVAEHPALGSGGEKTCSLTLKMPFPDGEPLVTAMEATNVTLICSETSSLPPANTVWKRGIQQEDIVSGQKYVLSQEGPVFRLTIVNVSKDDEGAYFCRSENPLGVRELEVYLTVKTSNAYTGAIIGVFIAVLIVGSAVIIANLVYSNRHRVCLGNGFGQMQEDRGDVLSLVESDDEQIFQDAVPRLPPVTNGNHTTFVQIHRIPSSEQDDSETADPSPQQQEDTVQTEEPADLVTF</sequence>
<protein>
    <recommendedName>
        <fullName evidence="4">Ig-like domain-containing protein</fullName>
    </recommendedName>
</protein>
<organism evidence="5 6">
    <name type="scientific">Myripristis murdjan</name>
    <name type="common">pinecone soldierfish</name>
    <dbReference type="NCBI Taxonomy" id="586833"/>
    <lineage>
        <taxon>Eukaryota</taxon>
        <taxon>Metazoa</taxon>
        <taxon>Chordata</taxon>
        <taxon>Craniata</taxon>
        <taxon>Vertebrata</taxon>
        <taxon>Euteleostomi</taxon>
        <taxon>Actinopterygii</taxon>
        <taxon>Neopterygii</taxon>
        <taxon>Teleostei</taxon>
        <taxon>Neoteleostei</taxon>
        <taxon>Acanthomorphata</taxon>
        <taxon>Holocentriformes</taxon>
        <taxon>Holocentridae</taxon>
        <taxon>Myripristis</taxon>
    </lineage>
</organism>
<keyword evidence="2" id="KW-0472">Membrane</keyword>
<dbReference type="InterPro" id="IPR013783">
    <property type="entry name" value="Ig-like_fold"/>
</dbReference>
<reference evidence="5" key="3">
    <citation type="submission" date="2025-09" db="UniProtKB">
        <authorList>
            <consortium name="Ensembl"/>
        </authorList>
    </citation>
    <scope>IDENTIFICATION</scope>
</reference>
<proteinExistence type="predicted"/>
<evidence type="ECO:0000256" key="2">
    <source>
        <dbReference type="SAM" id="Phobius"/>
    </source>
</evidence>
<keyword evidence="6" id="KW-1185">Reference proteome</keyword>
<dbReference type="Proteomes" id="UP000472263">
    <property type="component" value="Chromosome 9"/>
</dbReference>
<dbReference type="InterPro" id="IPR003599">
    <property type="entry name" value="Ig_sub"/>
</dbReference>
<evidence type="ECO:0000256" key="3">
    <source>
        <dbReference type="SAM" id="SignalP"/>
    </source>
</evidence>
<dbReference type="AlphaFoldDB" id="A0A667Z155"/>
<dbReference type="InterPro" id="IPR003598">
    <property type="entry name" value="Ig_sub2"/>
</dbReference>
<dbReference type="PROSITE" id="PS50835">
    <property type="entry name" value="IG_LIKE"/>
    <property type="match status" value="3"/>
</dbReference>
<dbReference type="InterPro" id="IPR036179">
    <property type="entry name" value="Ig-like_dom_sf"/>
</dbReference>
<gene>
    <name evidence="5" type="primary">vsig10</name>
</gene>
<feature type="compositionally biased region" description="Acidic residues" evidence="1">
    <location>
        <begin position="421"/>
        <end position="432"/>
    </location>
</feature>
<dbReference type="Pfam" id="PF13927">
    <property type="entry name" value="Ig_3"/>
    <property type="match status" value="1"/>
</dbReference>
<dbReference type="SMART" id="SM00408">
    <property type="entry name" value="IGc2"/>
    <property type="match status" value="2"/>
</dbReference>
<dbReference type="Ensembl" id="ENSMMDT00005033099.1">
    <property type="protein sequence ID" value="ENSMMDP00005032373.1"/>
    <property type="gene ID" value="ENSMMDG00005015245.1"/>
</dbReference>
<dbReference type="GeneTree" id="ENSGT00940000159876"/>
<dbReference type="PANTHER" id="PTHR45889">
    <property type="entry name" value="IG-LIKE DOMAIN-CONTAINING PROTEIN"/>
    <property type="match status" value="1"/>
</dbReference>
<evidence type="ECO:0000313" key="5">
    <source>
        <dbReference type="Ensembl" id="ENSMMDP00005032373.1"/>
    </source>
</evidence>
<dbReference type="Gene3D" id="2.60.40.10">
    <property type="entry name" value="Immunoglobulins"/>
    <property type="match status" value="3"/>
</dbReference>
<name>A0A667Z155_9TELE</name>
<dbReference type="OrthoDB" id="9043395at2759"/>
<dbReference type="SMART" id="SM00409">
    <property type="entry name" value="IG"/>
    <property type="match status" value="2"/>
</dbReference>
<feature type="compositionally biased region" description="Polar residues" evidence="1">
    <location>
        <begin position="410"/>
        <end position="420"/>
    </location>
</feature>
<feature type="signal peptide" evidence="3">
    <location>
        <begin position="1"/>
        <end position="19"/>
    </location>
</feature>
<keyword evidence="3" id="KW-0732">Signal</keyword>
<reference evidence="5" key="2">
    <citation type="submission" date="2025-08" db="UniProtKB">
        <authorList>
            <consortium name="Ensembl"/>
        </authorList>
    </citation>
    <scope>IDENTIFICATION</scope>
</reference>
<dbReference type="SUPFAM" id="SSF48726">
    <property type="entry name" value="Immunoglobulin"/>
    <property type="match status" value="3"/>
</dbReference>
<feature type="domain" description="Ig-like" evidence="4">
    <location>
        <begin position="221"/>
        <end position="309"/>
    </location>
</feature>
<dbReference type="PANTHER" id="PTHR45889:SF8">
    <property type="entry name" value="IG-LIKE DOMAIN-CONTAINING PROTEIN"/>
    <property type="match status" value="1"/>
</dbReference>
<dbReference type="InterPro" id="IPR007110">
    <property type="entry name" value="Ig-like_dom"/>
</dbReference>
<dbReference type="CTD" id="54621"/>
<dbReference type="InParanoid" id="A0A667Z155"/>
<dbReference type="RefSeq" id="XP_029916925.1">
    <property type="nucleotide sequence ID" value="XM_030061065.1"/>
</dbReference>
<keyword evidence="2" id="KW-0812">Transmembrane</keyword>
<reference evidence="5" key="1">
    <citation type="submission" date="2019-06" db="EMBL/GenBank/DDBJ databases">
        <authorList>
            <consortium name="Wellcome Sanger Institute Data Sharing"/>
        </authorList>
    </citation>
    <scope>NUCLEOTIDE SEQUENCE [LARGE SCALE GENOMIC DNA]</scope>
</reference>
<dbReference type="InterPro" id="IPR013098">
    <property type="entry name" value="Ig_I-set"/>
</dbReference>
<dbReference type="Pfam" id="PF07679">
    <property type="entry name" value="I-set"/>
    <property type="match status" value="1"/>
</dbReference>
<evidence type="ECO:0000259" key="4">
    <source>
        <dbReference type="PROSITE" id="PS50835"/>
    </source>
</evidence>
<keyword evidence="2" id="KW-1133">Transmembrane helix</keyword>